<keyword evidence="7" id="KW-0472">Membrane</keyword>
<dbReference type="InterPro" id="IPR001128">
    <property type="entry name" value="Cyt_P450"/>
</dbReference>
<dbReference type="CDD" id="cd11059">
    <property type="entry name" value="CYP_fungal"/>
    <property type="match status" value="1"/>
</dbReference>
<evidence type="ECO:0000256" key="1">
    <source>
        <dbReference type="ARBA" id="ARBA00001971"/>
    </source>
</evidence>
<feature type="binding site" description="axial binding residue" evidence="5">
    <location>
        <position position="468"/>
    </location>
    <ligand>
        <name>heme</name>
        <dbReference type="ChEBI" id="CHEBI:30413"/>
    </ligand>
    <ligandPart>
        <name>Fe</name>
        <dbReference type="ChEBI" id="CHEBI:18248"/>
    </ligandPart>
</feature>
<dbReference type="GO" id="GO:0016705">
    <property type="term" value="F:oxidoreductase activity, acting on paired donors, with incorporation or reduction of molecular oxygen"/>
    <property type="evidence" value="ECO:0007669"/>
    <property type="project" value="InterPro"/>
</dbReference>
<dbReference type="Gene3D" id="1.10.630.10">
    <property type="entry name" value="Cytochrome P450"/>
    <property type="match status" value="1"/>
</dbReference>
<keyword evidence="6 8" id="KW-0503">Monooxygenase</keyword>
<protein>
    <submittedName>
        <fullName evidence="8">Cytochrome P450 monooxygenase-like protein</fullName>
    </submittedName>
</protein>
<keyword evidence="5 6" id="KW-0349">Heme</keyword>
<evidence type="ECO:0000256" key="2">
    <source>
        <dbReference type="ARBA" id="ARBA00010617"/>
    </source>
</evidence>
<dbReference type="PRINTS" id="PR00465">
    <property type="entry name" value="EP450IV"/>
</dbReference>
<dbReference type="PANTHER" id="PTHR24305:SF166">
    <property type="entry name" value="CYTOCHROME P450 12A4, MITOCHONDRIAL-RELATED"/>
    <property type="match status" value="1"/>
</dbReference>
<keyword evidence="9" id="KW-1185">Reference proteome</keyword>
<gene>
    <name evidence="8" type="ORF">BT63DRAFT_465195</name>
</gene>
<dbReference type="AlphaFoldDB" id="A0A6A6TX77"/>
<evidence type="ECO:0000313" key="8">
    <source>
        <dbReference type="EMBL" id="KAF2664330.1"/>
    </source>
</evidence>
<evidence type="ECO:0000256" key="7">
    <source>
        <dbReference type="SAM" id="Phobius"/>
    </source>
</evidence>
<keyword evidence="3 5" id="KW-0479">Metal-binding</keyword>
<dbReference type="InterPro" id="IPR050121">
    <property type="entry name" value="Cytochrome_P450_monoxygenase"/>
</dbReference>
<dbReference type="InterPro" id="IPR017972">
    <property type="entry name" value="Cyt_P450_CS"/>
</dbReference>
<dbReference type="OrthoDB" id="1470350at2759"/>
<evidence type="ECO:0000256" key="3">
    <source>
        <dbReference type="ARBA" id="ARBA00022723"/>
    </source>
</evidence>
<dbReference type="GO" id="GO:0020037">
    <property type="term" value="F:heme binding"/>
    <property type="evidence" value="ECO:0007669"/>
    <property type="project" value="InterPro"/>
</dbReference>
<keyword evidence="7" id="KW-1133">Transmembrane helix</keyword>
<dbReference type="PROSITE" id="PS00086">
    <property type="entry name" value="CYTOCHROME_P450"/>
    <property type="match status" value="1"/>
</dbReference>
<comment type="cofactor">
    <cofactor evidence="1 5">
        <name>heme</name>
        <dbReference type="ChEBI" id="CHEBI:30413"/>
    </cofactor>
</comment>
<proteinExistence type="inferred from homology"/>
<keyword evidence="7" id="KW-0812">Transmembrane</keyword>
<dbReference type="InterPro" id="IPR036396">
    <property type="entry name" value="Cyt_P450_sf"/>
</dbReference>
<keyword evidence="4 5" id="KW-0408">Iron</keyword>
<comment type="similarity">
    <text evidence="2 6">Belongs to the cytochrome P450 family.</text>
</comment>
<sequence>MTEQTTSSVLLLAIGIFFIALFKIIIYPALFSPLSSIPVAHPLARYTSLWILWTRYSDRESQRIHASHQRLGPVVLLGPNEVSVNCVDGGIRTIYGAGFEKHEYYKAFTYFDGIDNMFSTLDKKTHAARRRLVSKVYSKSHVENSASLASSTETILLDRFMVILTKFAANRESVDIFALLGAVTTDLLTSYQFGLRSGDDLLTNAERWNEFLDLYLRRDSCMFWKQELPELTRIFGELGFHVISPRKIEGHEEIEWWLLQRLRGVENGMSQLPSQVSSIPEVYSQMSSALHRIKASHSIATDSKELEREIASEMIDHLIAGFELTSIALLYYIYELSRHPHIQRLLRHELCGLRLINGIPCPKALDAAPLLTATVQETLRLHPSLPGPQPRRSPPKGCTLGPPGSPYEWHIPGGVRVSAQPHSLHRNAEIFESPDEWLPDRWLREAADEELRAMNRWFWAFSSGSRMCVGKHLALYIMKSVIWSIYAHFTTEITDHSGMLDTSLYIPPPRQNMLLVKLVAVPHEAESVEQASA</sequence>
<dbReference type="InterPro" id="IPR002403">
    <property type="entry name" value="Cyt_P450_E_grp-IV"/>
</dbReference>
<dbReference type="SUPFAM" id="SSF48264">
    <property type="entry name" value="Cytochrome P450"/>
    <property type="match status" value="1"/>
</dbReference>
<dbReference type="GO" id="GO:0004497">
    <property type="term" value="F:monooxygenase activity"/>
    <property type="evidence" value="ECO:0007669"/>
    <property type="project" value="UniProtKB-KW"/>
</dbReference>
<dbReference type="EMBL" id="MU004243">
    <property type="protein sequence ID" value="KAF2664330.1"/>
    <property type="molecule type" value="Genomic_DNA"/>
</dbReference>
<evidence type="ECO:0000256" key="4">
    <source>
        <dbReference type="ARBA" id="ARBA00023004"/>
    </source>
</evidence>
<reference evidence="8" key="1">
    <citation type="journal article" date="2020" name="Stud. Mycol.">
        <title>101 Dothideomycetes genomes: a test case for predicting lifestyles and emergence of pathogens.</title>
        <authorList>
            <person name="Haridas S."/>
            <person name="Albert R."/>
            <person name="Binder M."/>
            <person name="Bloem J."/>
            <person name="Labutti K."/>
            <person name="Salamov A."/>
            <person name="Andreopoulos B."/>
            <person name="Baker S."/>
            <person name="Barry K."/>
            <person name="Bills G."/>
            <person name="Bluhm B."/>
            <person name="Cannon C."/>
            <person name="Castanera R."/>
            <person name="Culley D."/>
            <person name="Daum C."/>
            <person name="Ezra D."/>
            <person name="Gonzalez J."/>
            <person name="Henrissat B."/>
            <person name="Kuo A."/>
            <person name="Liang C."/>
            <person name="Lipzen A."/>
            <person name="Lutzoni F."/>
            <person name="Magnuson J."/>
            <person name="Mondo S."/>
            <person name="Nolan M."/>
            <person name="Ohm R."/>
            <person name="Pangilinan J."/>
            <person name="Park H.-J."/>
            <person name="Ramirez L."/>
            <person name="Alfaro M."/>
            <person name="Sun H."/>
            <person name="Tritt A."/>
            <person name="Yoshinaga Y."/>
            <person name="Zwiers L.-H."/>
            <person name="Turgeon B."/>
            <person name="Goodwin S."/>
            <person name="Spatafora J."/>
            <person name="Crous P."/>
            <person name="Grigoriev I."/>
        </authorList>
    </citation>
    <scope>NUCLEOTIDE SEQUENCE</scope>
    <source>
        <strain evidence="8">CBS 115976</strain>
    </source>
</reference>
<dbReference type="GO" id="GO:0005506">
    <property type="term" value="F:iron ion binding"/>
    <property type="evidence" value="ECO:0007669"/>
    <property type="project" value="InterPro"/>
</dbReference>
<accession>A0A6A6TX77</accession>
<feature type="transmembrane region" description="Helical" evidence="7">
    <location>
        <begin position="9"/>
        <end position="30"/>
    </location>
</feature>
<name>A0A6A6TX77_9PEZI</name>
<keyword evidence="6" id="KW-0560">Oxidoreductase</keyword>
<evidence type="ECO:0000256" key="6">
    <source>
        <dbReference type="RuleBase" id="RU000461"/>
    </source>
</evidence>
<organism evidence="8 9">
    <name type="scientific">Microthyrium microscopicum</name>
    <dbReference type="NCBI Taxonomy" id="703497"/>
    <lineage>
        <taxon>Eukaryota</taxon>
        <taxon>Fungi</taxon>
        <taxon>Dikarya</taxon>
        <taxon>Ascomycota</taxon>
        <taxon>Pezizomycotina</taxon>
        <taxon>Dothideomycetes</taxon>
        <taxon>Dothideomycetes incertae sedis</taxon>
        <taxon>Microthyriales</taxon>
        <taxon>Microthyriaceae</taxon>
        <taxon>Microthyrium</taxon>
    </lineage>
</organism>
<evidence type="ECO:0000313" key="9">
    <source>
        <dbReference type="Proteomes" id="UP000799302"/>
    </source>
</evidence>
<evidence type="ECO:0000256" key="5">
    <source>
        <dbReference type="PIRSR" id="PIRSR602403-1"/>
    </source>
</evidence>
<dbReference type="PANTHER" id="PTHR24305">
    <property type="entry name" value="CYTOCHROME P450"/>
    <property type="match status" value="1"/>
</dbReference>
<dbReference type="Proteomes" id="UP000799302">
    <property type="component" value="Unassembled WGS sequence"/>
</dbReference>
<dbReference type="PRINTS" id="PR00385">
    <property type="entry name" value="P450"/>
</dbReference>
<dbReference type="Pfam" id="PF00067">
    <property type="entry name" value="p450"/>
    <property type="match status" value="1"/>
</dbReference>